<evidence type="ECO:0000313" key="2">
    <source>
        <dbReference type="Proteomes" id="UP000492820"/>
    </source>
</evidence>
<evidence type="ECO:0000313" key="1">
    <source>
        <dbReference type="EMBL" id="CDS23591.1"/>
    </source>
</evidence>
<dbReference type="AlphaFoldDB" id="A0A068WYL7"/>
<reference evidence="3" key="3">
    <citation type="submission" date="2020-10" db="UniProtKB">
        <authorList>
            <consortium name="WormBaseParasite"/>
        </authorList>
    </citation>
    <scope>IDENTIFICATION</scope>
</reference>
<name>A0A068WYL7_ECHGR</name>
<reference evidence="1 2" key="1">
    <citation type="journal article" date="2013" name="Nature">
        <title>The genomes of four tapeworm species reveal adaptations to parasitism.</title>
        <authorList>
            <person name="Tsai I.J."/>
            <person name="Zarowiecki M."/>
            <person name="Holroyd N."/>
            <person name="Garciarrubio A."/>
            <person name="Sanchez-Flores A."/>
            <person name="Brooks K.L."/>
            <person name="Tracey A."/>
            <person name="Bobes R.J."/>
            <person name="Fragoso G."/>
            <person name="Sciutto E."/>
            <person name="Aslett M."/>
            <person name="Beasley H."/>
            <person name="Bennett H.M."/>
            <person name="Cai J."/>
            <person name="Camicia F."/>
            <person name="Clark R."/>
            <person name="Cucher M."/>
            <person name="De Silva N."/>
            <person name="Day T.A."/>
            <person name="Deplazes P."/>
            <person name="Estrada K."/>
            <person name="Fernandez C."/>
            <person name="Holland P.W."/>
            <person name="Hou J."/>
            <person name="Hu S."/>
            <person name="Huckvale T."/>
            <person name="Hung S.S."/>
            <person name="Kamenetzky L."/>
            <person name="Keane J.A."/>
            <person name="Kiss F."/>
            <person name="Koziol U."/>
            <person name="Lambert O."/>
            <person name="Liu K."/>
            <person name="Luo X."/>
            <person name="Luo Y."/>
            <person name="Macchiaroli N."/>
            <person name="Nichol S."/>
            <person name="Paps J."/>
            <person name="Parkinson J."/>
            <person name="Pouchkina-Stantcheva N."/>
            <person name="Riddiford N."/>
            <person name="Rosenzvit M."/>
            <person name="Salinas G."/>
            <person name="Wasmuth J.D."/>
            <person name="Zamanian M."/>
            <person name="Zheng Y."/>
            <person name="Cai X."/>
            <person name="Soberon X."/>
            <person name="Olson P.D."/>
            <person name="Laclette J.P."/>
            <person name="Brehm K."/>
            <person name="Berriman M."/>
            <person name="Garciarrubio A."/>
            <person name="Bobes R.J."/>
            <person name="Fragoso G."/>
            <person name="Sanchez-Flores A."/>
            <person name="Estrada K."/>
            <person name="Cevallos M.A."/>
            <person name="Morett E."/>
            <person name="Gonzalez V."/>
            <person name="Portillo T."/>
            <person name="Ochoa-Leyva A."/>
            <person name="Jose M.V."/>
            <person name="Sciutto E."/>
            <person name="Landa A."/>
            <person name="Jimenez L."/>
            <person name="Valdes V."/>
            <person name="Carrero J.C."/>
            <person name="Larralde C."/>
            <person name="Morales-Montor J."/>
            <person name="Limon-Lason J."/>
            <person name="Soberon X."/>
            <person name="Laclette J.P."/>
        </authorList>
    </citation>
    <scope>NUCLEOTIDE SEQUENCE [LARGE SCALE GENOMIC DNA]</scope>
</reference>
<evidence type="ECO:0000313" key="3">
    <source>
        <dbReference type="WBParaSite" id="EgrG_002043200"/>
    </source>
</evidence>
<dbReference type="Proteomes" id="UP000492820">
    <property type="component" value="Unassembled WGS sequence"/>
</dbReference>
<reference evidence="1" key="2">
    <citation type="submission" date="2014-06" db="EMBL/GenBank/DDBJ databases">
        <authorList>
            <person name="Aslett M."/>
        </authorList>
    </citation>
    <scope>NUCLEOTIDE SEQUENCE</scope>
</reference>
<dbReference type="WBParaSite" id="EgrG_002043200">
    <property type="protein sequence ID" value="EgrG_002043200"/>
    <property type="gene ID" value="EgrG_002043200"/>
</dbReference>
<gene>
    <name evidence="1" type="ORF">EgrG_002043200</name>
</gene>
<organism evidence="1">
    <name type="scientific">Echinococcus granulosus</name>
    <name type="common">Hydatid tapeworm</name>
    <dbReference type="NCBI Taxonomy" id="6210"/>
    <lineage>
        <taxon>Eukaryota</taxon>
        <taxon>Metazoa</taxon>
        <taxon>Spiralia</taxon>
        <taxon>Lophotrochozoa</taxon>
        <taxon>Platyhelminthes</taxon>
        <taxon>Cestoda</taxon>
        <taxon>Eucestoda</taxon>
        <taxon>Cyclophyllidea</taxon>
        <taxon>Taeniidae</taxon>
        <taxon>Echinococcus</taxon>
        <taxon>Echinococcus granulosus group</taxon>
    </lineage>
</organism>
<accession>A0A068WYL7</accession>
<sequence length="81" mass="8485">MPEWLVGHGRREKTKRAPLSLALVCLDASCLSGAQLGQQAVVAEAVALFELRLGSYLSLTRALEGTAFALPLGDVASGTCQ</sequence>
<dbReference type="EMBL" id="LK028592">
    <property type="protein sequence ID" value="CDS23591.1"/>
    <property type="molecule type" value="Genomic_DNA"/>
</dbReference>
<protein>
    <submittedName>
        <fullName evidence="3">GGDEF domain-containing protein</fullName>
    </submittedName>
</protein>
<proteinExistence type="predicted"/>